<feature type="compositionally biased region" description="Polar residues" evidence="1">
    <location>
        <begin position="446"/>
        <end position="473"/>
    </location>
</feature>
<dbReference type="Pfam" id="PF13351">
    <property type="entry name" value="DUF4099"/>
    <property type="match status" value="1"/>
</dbReference>
<feature type="domain" description="DUF4099" evidence="3">
    <location>
        <begin position="144"/>
        <end position="223"/>
    </location>
</feature>
<feature type="domain" description="DUF3945" evidence="2">
    <location>
        <begin position="384"/>
        <end position="426"/>
    </location>
</feature>
<dbReference type="GeneID" id="82150864"/>
<accession>A0A4Z0V607</accession>
<name>A0A4Z0V607_9BACT</name>
<evidence type="ECO:0000256" key="1">
    <source>
        <dbReference type="SAM" id="MobiDB-lite"/>
    </source>
</evidence>
<feature type="region of interest" description="Disordered" evidence="1">
    <location>
        <begin position="347"/>
        <end position="372"/>
    </location>
</feature>
<dbReference type="InterPro" id="IPR025343">
    <property type="entry name" value="DUF4099"/>
</dbReference>
<evidence type="ECO:0000259" key="3">
    <source>
        <dbReference type="Pfam" id="PF13351"/>
    </source>
</evidence>
<feature type="region of interest" description="Disordered" evidence="1">
    <location>
        <begin position="110"/>
        <end position="140"/>
    </location>
</feature>
<feature type="compositionally biased region" description="Polar residues" evidence="1">
    <location>
        <begin position="113"/>
        <end position="123"/>
    </location>
</feature>
<sequence>METIQQEEVLIARNNETGQVGAVIGLNEDGTPKMTDVKSAKLSDLVKFTKGQNPLEAFMSNFMRQCKNPTTFGFFKVPADRYESVGMAMADFIKDPETNAEILKDFKVEQPSVEKTQSETMSEPQPEAKPAVAPETPGGKLSAIDESKIDWSNIKQKWGIDKNAIDPKDLTEMLHNRKSKLMTLNADYFGEKFDIDARLSFQTNPDGNVTVKPHFIRTEPDLSQEFCGVKFTKEDKEMLKNTGNLGRVVEITDANGNKIPSFVSIDRMTHELQASPANIYIPNKISQTELSPKDIAILKSGKQLSKDFTDSKGATYPVVLQYSAAEQKVEFVPRPCRLENIQKQEEVKKENQSETLNNGVKEQEKKQSWTLEDGSIKPIGKWSNVHFTDQQKADYVAGKTVKVEGYIDKQGKESTVYVKFDPVKGRPFPHSTNPDEAQSIKPAAESETQFAVNNEGKTNEATKNVNEPLQKGQTAPKDEEQQKQQRKPKGPKI</sequence>
<feature type="domain" description="DUF3945" evidence="2">
    <location>
        <begin position="282"/>
        <end position="333"/>
    </location>
</feature>
<comment type="caution">
    <text evidence="4">The sequence shown here is derived from an EMBL/GenBank/DDBJ whole genome shotgun (WGS) entry which is preliminary data.</text>
</comment>
<feature type="region of interest" description="Disordered" evidence="1">
    <location>
        <begin position="423"/>
        <end position="493"/>
    </location>
</feature>
<dbReference type="Pfam" id="PF13101">
    <property type="entry name" value="DUF3945"/>
    <property type="match status" value="2"/>
</dbReference>
<dbReference type="Proteomes" id="UP000297635">
    <property type="component" value="Unassembled WGS sequence"/>
</dbReference>
<protein>
    <submittedName>
        <fullName evidence="4">DUF3945 domain-containing protein</fullName>
    </submittedName>
</protein>
<evidence type="ECO:0000313" key="4">
    <source>
        <dbReference type="EMBL" id="TGG36895.1"/>
    </source>
</evidence>
<evidence type="ECO:0000259" key="2">
    <source>
        <dbReference type="Pfam" id="PF13101"/>
    </source>
</evidence>
<dbReference type="EMBL" id="SJSA01000002">
    <property type="protein sequence ID" value="TGG36895.1"/>
    <property type="molecule type" value="Genomic_DNA"/>
</dbReference>
<dbReference type="AlphaFoldDB" id="A0A4Z0V607"/>
<dbReference type="InterPro" id="IPR025222">
    <property type="entry name" value="DUF3945"/>
</dbReference>
<organism evidence="4 5">
    <name type="scientific">Duncaniella freteri</name>
    <dbReference type="NCBI Taxonomy" id="2530391"/>
    <lineage>
        <taxon>Bacteria</taxon>
        <taxon>Pseudomonadati</taxon>
        <taxon>Bacteroidota</taxon>
        <taxon>Bacteroidia</taxon>
        <taxon>Bacteroidales</taxon>
        <taxon>Muribaculaceae</taxon>
        <taxon>Duncaniella</taxon>
    </lineage>
</organism>
<gene>
    <name evidence="4" type="ORF">EZ315_13795</name>
</gene>
<proteinExistence type="predicted"/>
<keyword evidence="5" id="KW-1185">Reference proteome</keyword>
<feature type="compositionally biased region" description="Basic residues" evidence="1">
    <location>
        <begin position="484"/>
        <end position="493"/>
    </location>
</feature>
<dbReference type="RefSeq" id="WP_135472599.1">
    <property type="nucleotide sequence ID" value="NZ_SJSA01000002.1"/>
</dbReference>
<reference evidence="4 5" key="1">
    <citation type="submission" date="2019-02" db="EMBL/GenBank/DDBJ databases">
        <title>Isolation and identification of novel species under the genus Muribaculum.</title>
        <authorList>
            <person name="Miyake S."/>
            <person name="Ding Y."/>
            <person name="Low A."/>
            <person name="Soh M."/>
            <person name="Seedorf H."/>
        </authorList>
    </citation>
    <scope>NUCLEOTIDE SEQUENCE [LARGE SCALE GENOMIC DNA]</scope>
    <source>
        <strain evidence="4 5">TLL-A3</strain>
    </source>
</reference>
<evidence type="ECO:0000313" key="5">
    <source>
        <dbReference type="Proteomes" id="UP000297635"/>
    </source>
</evidence>